<proteinExistence type="predicted"/>
<name>A0AAV7JAE8_COTGL</name>
<dbReference type="AlphaFoldDB" id="A0AAV7JAE8"/>
<feature type="domain" description="Fibronectin type-III" evidence="1">
    <location>
        <begin position="29"/>
        <end position="132"/>
    </location>
</feature>
<evidence type="ECO:0000259" key="1">
    <source>
        <dbReference type="PROSITE" id="PS50853"/>
    </source>
</evidence>
<dbReference type="Gene3D" id="2.60.40.10">
    <property type="entry name" value="Immunoglobulins"/>
    <property type="match status" value="1"/>
</dbReference>
<gene>
    <name evidence="2" type="ORF">KQX54_021247</name>
</gene>
<comment type="caution">
    <text evidence="2">The sequence shown here is derived from an EMBL/GenBank/DDBJ whole genome shotgun (WGS) entry which is preliminary data.</text>
</comment>
<dbReference type="SUPFAM" id="SSF49265">
    <property type="entry name" value="Fibronectin type III"/>
    <property type="match status" value="1"/>
</dbReference>
<dbReference type="InterPro" id="IPR056565">
    <property type="entry name" value="Fn3_ATF7IP"/>
</dbReference>
<dbReference type="GO" id="GO:0003712">
    <property type="term" value="F:transcription coregulator activity"/>
    <property type="evidence" value="ECO:0007669"/>
    <property type="project" value="TreeGrafter"/>
</dbReference>
<dbReference type="PROSITE" id="PS50853">
    <property type="entry name" value="FN3"/>
    <property type="match status" value="1"/>
</dbReference>
<dbReference type="PANTHER" id="PTHR23210:SF26">
    <property type="entry name" value="ACTIVATING TRANSCRIPTION FACTOR 7-INTERACTING PROTEIN 1"/>
    <property type="match status" value="1"/>
</dbReference>
<accession>A0AAV7JAE8</accession>
<evidence type="ECO:0000313" key="2">
    <source>
        <dbReference type="EMBL" id="KAH0568584.1"/>
    </source>
</evidence>
<protein>
    <recommendedName>
        <fullName evidence="1">Fibronectin type-III domain-containing protein</fullName>
    </recommendedName>
</protein>
<dbReference type="CDD" id="cd00063">
    <property type="entry name" value="FN3"/>
    <property type="match status" value="1"/>
</dbReference>
<dbReference type="Pfam" id="PF16794">
    <property type="entry name" value="fn3_4"/>
    <property type="match status" value="1"/>
</dbReference>
<dbReference type="GO" id="GO:0005634">
    <property type="term" value="C:nucleus"/>
    <property type="evidence" value="ECO:0007669"/>
    <property type="project" value="TreeGrafter"/>
</dbReference>
<reference evidence="2 3" key="1">
    <citation type="journal article" date="2021" name="J. Hered.">
        <title>A chromosome-level genome assembly of the parasitoid wasp, Cotesia glomerata (Hymenoptera: Braconidae).</title>
        <authorList>
            <person name="Pinto B.J."/>
            <person name="Weis J.J."/>
            <person name="Gamble T."/>
            <person name="Ode P.J."/>
            <person name="Paul R."/>
            <person name="Zaspel J.M."/>
        </authorList>
    </citation>
    <scope>NUCLEOTIDE SEQUENCE [LARGE SCALE GENOMIC DNA]</scope>
    <source>
        <strain evidence="2">CgM1</strain>
    </source>
</reference>
<keyword evidence="3" id="KW-1185">Reference proteome</keyword>
<dbReference type="SMART" id="SM00060">
    <property type="entry name" value="FN3"/>
    <property type="match status" value="1"/>
</dbReference>
<dbReference type="EMBL" id="JAHXZJ010000001">
    <property type="protein sequence ID" value="KAH0568584.1"/>
    <property type="molecule type" value="Genomic_DNA"/>
</dbReference>
<dbReference type="InterPro" id="IPR026085">
    <property type="entry name" value="ATF7-int"/>
</dbReference>
<dbReference type="InterPro" id="IPR036116">
    <property type="entry name" value="FN3_sf"/>
</dbReference>
<dbReference type="Proteomes" id="UP000826195">
    <property type="component" value="Unassembled WGS sequence"/>
</dbReference>
<dbReference type="InterPro" id="IPR013783">
    <property type="entry name" value="Ig-like_fold"/>
</dbReference>
<dbReference type="PANTHER" id="PTHR23210">
    <property type="entry name" value="ACTIVATING TRANSCRIPTION FACTOR 7 INTERACTING PROTEIN"/>
    <property type="match status" value="1"/>
</dbReference>
<dbReference type="InterPro" id="IPR003961">
    <property type="entry name" value="FN3_dom"/>
</dbReference>
<organism evidence="2 3">
    <name type="scientific">Cotesia glomerata</name>
    <name type="common">Lepidopteran parasitic wasp</name>
    <name type="synonym">Apanteles glomeratus</name>
    <dbReference type="NCBI Taxonomy" id="32391"/>
    <lineage>
        <taxon>Eukaryota</taxon>
        <taxon>Metazoa</taxon>
        <taxon>Ecdysozoa</taxon>
        <taxon>Arthropoda</taxon>
        <taxon>Hexapoda</taxon>
        <taxon>Insecta</taxon>
        <taxon>Pterygota</taxon>
        <taxon>Neoptera</taxon>
        <taxon>Endopterygota</taxon>
        <taxon>Hymenoptera</taxon>
        <taxon>Apocrita</taxon>
        <taxon>Ichneumonoidea</taxon>
        <taxon>Braconidae</taxon>
        <taxon>Microgastrinae</taxon>
        <taxon>Cotesia</taxon>
    </lineage>
</organism>
<evidence type="ECO:0000313" key="3">
    <source>
        <dbReference type="Proteomes" id="UP000826195"/>
    </source>
</evidence>
<sequence>MVVLTQKYKHPAPLPETIVYPDDETLKLPPPVPFLKVSKVSLGIVVSWNMTLDNQYADIESYQLYTYRENTKAPASSTWKKVGDICALKLPMACTLTQLSKGIKYYFAVRAVDKYSRVGPFSQPATAAVMSARSQLCQALGVMEKNELAYILTVLPLLLIKAINYSIIEITGIKCIGTVATEDHQLAVHRILSPINLT</sequence>
<dbReference type="GO" id="GO:0005667">
    <property type="term" value="C:transcription regulator complex"/>
    <property type="evidence" value="ECO:0007669"/>
    <property type="project" value="TreeGrafter"/>
</dbReference>
<dbReference type="GO" id="GO:0006355">
    <property type="term" value="P:regulation of DNA-templated transcription"/>
    <property type="evidence" value="ECO:0007669"/>
    <property type="project" value="TreeGrafter"/>
</dbReference>